<proteinExistence type="predicted"/>
<keyword evidence="1" id="KW-0472">Membrane</keyword>
<sequence>MAVGLSLLKYIVFFTTIFMAMTGLPVMALRDLPQDELMMKIKLLPLTDFITCDRNCVTSSDCSDGWICKSCKYVPVVIPPQIPYPYEWRCNA</sequence>
<keyword evidence="1" id="KW-1133">Transmembrane helix</keyword>
<dbReference type="Proteomes" id="UP000187609">
    <property type="component" value="Unassembled WGS sequence"/>
</dbReference>
<reference evidence="2" key="1">
    <citation type="submission" date="2016-11" db="EMBL/GenBank/DDBJ databases">
        <title>The genome of Nicotiana attenuata.</title>
        <authorList>
            <person name="Xu S."/>
            <person name="Brockmoeller T."/>
            <person name="Gaquerel E."/>
            <person name="Navarro A."/>
            <person name="Kuhl H."/>
            <person name="Gase K."/>
            <person name="Ling Z."/>
            <person name="Zhou W."/>
            <person name="Kreitzer C."/>
            <person name="Stanke M."/>
            <person name="Tang H."/>
            <person name="Lyons E."/>
            <person name="Pandey P."/>
            <person name="Pandey S.P."/>
            <person name="Timmermann B."/>
            <person name="Baldwin I.T."/>
        </authorList>
    </citation>
    <scope>NUCLEOTIDE SEQUENCE [LARGE SCALE GENOMIC DNA]</scope>
    <source>
        <strain evidence="2">UT</strain>
    </source>
</reference>
<dbReference type="Gramene" id="OIT26643">
    <property type="protein sequence ID" value="OIT26643"/>
    <property type="gene ID" value="A4A49_27776"/>
</dbReference>
<organism evidence="2 3">
    <name type="scientific">Nicotiana attenuata</name>
    <name type="common">Coyote tobacco</name>
    <dbReference type="NCBI Taxonomy" id="49451"/>
    <lineage>
        <taxon>Eukaryota</taxon>
        <taxon>Viridiplantae</taxon>
        <taxon>Streptophyta</taxon>
        <taxon>Embryophyta</taxon>
        <taxon>Tracheophyta</taxon>
        <taxon>Spermatophyta</taxon>
        <taxon>Magnoliopsida</taxon>
        <taxon>eudicotyledons</taxon>
        <taxon>Gunneridae</taxon>
        <taxon>Pentapetalae</taxon>
        <taxon>asterids</taxon>
        <taxon>lamiids</taxon>
        <taxon>Solanales</taxon>
        <taxon>Solanaceae</taxon>
        <taxon>Nicotianoideae</taxon>
        <taxon>Nicotianeae</taxon>
        <taxon>Nicotiana</taxon>
    </lineage>
</organism>
<accession>A0A1J6KV54</accession>
<dbReference type="AlphaFoldDB" id="A0A1J6KV54"/>
<dbReference type="KEGG" id="nau:109215033"/>
<keyword evidence="3" id="KW-1185">Reference proteome</keyword>
<protein>
    <submittedName>
        <fullName evidence="2">Uncharacterized protein</fullName>
    </submittedName>
</protein>
<keyword evidence="1" id="KW-0812">Transmembrane</keyword>
<gene>
    <name evidence="2" type="ORF">A4A49_27776</name>
</gene>
<comment type="caution">
    <text evidence="2">The sequence shown here is derived from an EMBL/GenBank/DDBJ whole genome shotgun (WGS) entry which is preliminary data.</text>
</comment>
<feature type="transmembrane region" description="Helical" evidence="1">
    <location>
        <begin position="6"/>
        <end position="29"/>
    </location>
</feature>
<evidence type="ECO:0000256" key="1">
    <source>
        <dbReference type="SAM" id="Phobius"/>
    </source>
</evidence>
<name>A0A1J6KV54_NICAT</name>
<evidence type="ECO:0000313" key="3">
    <source>
        <dbReference type="Proteomes" id="UP000187609"/>
    </source>
</evidence>
<dbReference type="EMBL" id="MJEQ01002729">
    <property type="protein sequence ID" value="OIT26643.1"/>
    <property type="molecule type" value="Genomic_DNA"/>
</dbReference>
<evidence type="ECO:0000313" key="2">
    <source>
        <dbReference type="EMBL" id="OIT26643.1"/>
    </source>
</evidence>